<gene>
    <name evidence="2" type="ORF">UV59_C0006G0081</name>
</gene>
<proteinExistence type="predicted"/>
<protein>
    <submittedName>
        <fullName evidence="2">Uncharacterized protein</fullName>
    </submittedName>
</protein>
<keyword evidence="1" id="KW-0472">Membrane</keyword>
<dbReference type="AlphaFoldDB" id="A0A0G1CIK9"/>
<organism evidence="2 3">
    <name type="scientific">Candidatus Gottesmanbacteria bacterium GW2011_GWA1_43_11</name>
    <dbReference type="NCBI Taxonomy" id="1618436"/>
    <lineage>
        <taxon>Bacteria</taxon>
        <taxon>Candidatus Gottesmaniibacteriota</taxon>
    </lineage>
</organism>
<keyword evidence="1" id="KW-0812">Transmembrane</keyword>
<dbReference type="EMBL" id="LCFB01000006">
    <property type="protein sequence ID" value="KKS85625.1"/>
    <property type="molecule type" value="Genomic_DNA"/>
</dbReference>
<feature type="transmembrane region" description="Helical" evidence="1">
    <location>
        <begin position="46"/>
        <end position="65"/>
    </location>
</feature>
<dbReference type="Proteomes" id="UP000034543">
    <property type="component" value="Unassembled WGS sequence"/>
</dbReference>
<name>A0A0G1CIK9_9BACT</name>
<evidence type="ECO:0000313" key="3">
    <source>
        <dbReference type="Proteomes" id="UP000034543"/>
    </source>
</evidence>
<evidence type="ECO:0000313" key="2">
    <source>
        <dbReference type="EMBL" id="KKS85625.1"/>
    </source>
</evidence>
<accession>A0A0G1CIK9</accession>
<sequence>MNKDLLYQQFYRRWIEVVDLPPQTIGPLTPVYKRVVPFLKHAPWRILIPVALILVCIVALVHNLTAPQVASLLQRGF</sequence>
<reference evidence="2 3" key="1">
    <citation type="journal article" date="2015" name="Nature">
        <title>rRNA introns, odd ribosomes, and small enigmatic genomes across a large radiation of phyla.</title>
        <authorList>
            <person name="Brown C.T."/>
            <person name="Hug L.A."/>
            <person name="Thomas B.C."/>
            <person name="Sharon I."/>
            <person name="Castelle C.J."/>
            <person name="Singh A."/>
            <person name="Wilkins M.J."/>
            <person name="Williams K.H."/>
            <person name="Banfield J.F."/>
        </authorList>
    </citation>
    <scope>NUCLEOTIDE SEQUENCE [LARGE SCALE GENOMIC DNA]</scope>
</reference>
<evidence type="ECO:0000256" key="1">
    <source>
        <dbReference type="SAM" id="Phobius"/>
    </source>
</evidence>
<dbReference type="STRING" id="1618436.UV59_C0006G0081"/>
<comment type="caution">
    <text evidence="2">The sequence shown here is derived from an EMBL/GenBank/DDBJ whole genome shotgun (WGS) entry which is preliminary data.</text>
</comment>
<keyword evidence="1" id="KW-1133">Transmembrane helix</keyword>